<name>A0A5B7EGA1_PORTR</name>
<protein>
    <submittedName>
        <fullName evidence="1">Breast carcinoma-amplified sequence 3</fullName>
    </submittedName>
</protein>
<comment type="caution">
    <text evidence="1">The sequence shown here is derived from an EMBL/GenBank/DDBJ whole genome shotgun (WGS) entry which is preliminary data.</text>
</comment>
<evidence type="ECO:0000313" key="1">
    <source>
        <dbReference type="EMBL" id="MPC33371.1"/>
    </source>
</evidence>
<keyword evidence="2" id="KW-1185">Reference proteome</keyword>
<accession>A0A5B7EGA1</accession>
<sequence length="103" mass="11704">MLTTLSTMPPPLRECNDQLAKIVHNSYIFGSPRGWLAGSPTVPREKQRRTMDSLFVMAYHGNLLEYQLEPQPVTGLPHDKITEDSPIELDTYQFLTLMSVTVQ</sequence>
<evidence type="ECO:0000313" key="2">
    <source>
        <dbReference type="Proteomes" id="UP000324222"/>
    </source>
</evidence>
<proteinExistence type="predicted"/>
<reference evidence="1 2" key="1">
    <citation type="submission" date="2019-05" db="EMBL/GenBank/DDBJ databases">
        <title>Another draft genome of Portunus trituberculatus and its Hox gene families provides insights of decapod evolution.</title>
        <authorList>
            <person name="Jeong J.-H."/>
            <person name="Song I."/>
            <person name="Kim S."/>
            <person name="Choi T."/>
            <person name="Kim D."/>
            <person name="Ryu S."/>
            <person name="Kim W."/>
        </authorList>
    </citation>
    <scope>NUCLEOTIDE SEQUENCE [LARGE SCALE GENOMIC DNA]</scope>
    <source>
        <tissue evidence="1">Muscle</tissue>
    </source>
</reference>
<dbReference type="AlphaFoldDB" id="A0A5B7EGA1"/>
<organism evidence="1 2">
    <name type="scientific">Portunus trituberculatus</name>
    <name type="common">Swimming crab</name>
    <name type="synonym">Neptunus trituberculatus</name>
    <dbReference type="NCBI Taxonomy" id="210409"/>
    <lineage>
        <taxon>Eukaryota</taxon>
        <taxon>Metazoa</taxon>
        <taxon>Ecdysozoa</taxon>
        <taxon>Arthropoda</taxon>
        <taxon>Crustacea</taxon>
        <taxon>Multicrustacea</taxon>
        <taxon>Malacostraca</taxon>
        <taxon>Eumalacostraca</taxon>
        <taxon>Eucarida</taxon>
        <taxon>Decapoda</taxon>
        <taxon>Pleocyemata</taxon>
        <taxon>Brachyura</taxon>
        <taxon>Eubrachyura</taxon>
        <taxon>Portunoidea</taxon>
        <taxon>Portunidae</taxon>
        <taxon>Portuninae</taxon>
        <taxon>Portunus</taxon>
    </lineage>
</organism>
<dbReference type="Proteomes" id="UP000324222">
    <property type="component" value="Unassembled WGS sequence"/>
</dbReference>
<dbReference type="EMBL" id="VSRR010002821">
    <property type="protein sequence ID" value="MPC33371.1"/>
    <property type="molecule type" value="Genomic_DNA"/>
</dbReference>
<gene>
    <name evidence="1" type="primary">rudhira_0</name>
    <name evidence="1" type="ORF">E2C01_026719</name>
</gene>